<dbReference type="Pfam" id="PF01535">
    <property type="entry name" value="PPR"/>
    <property type="match status" value="1"/>
</dbReference>
<dbReference type="AlphaFoldDB" id="A0A813GH07"/>
<evidence type="ECO:0000256" key="1">
    <source>
        <dbReference type="ARBA" id="ARBA00022737"/>
    </source>
</evidence>
<dbReference type="Proteomes" id="UP000626109">
    <property type="component" value="Unassembled WGS sequence"/>
</dbReference>
<protein>
    <submittedName>
        <fullName evidence="3">Uncharacterized protein</fullName>
    </submittedName>
</protein>
<proteinExistence type="predicted"/>
<keyword evidence="5" id="KW-1185">Reference proteome</keyword>
<keyword evidence="1" id="KW-0677">Repeat</keyword>
<evidence type="ECO:0000313" key="5">
    <source>
        <dbReference type="Proteomes" id="UP000654075"/>
    </source>
</evidence>
<sequence>MSERSPTELAEGEGPTEKIEILAAARFARKLLLDGHERITWNIQVLDGYDIFFSAKVIQDQRSEILCEGHRVGLRGVDRSRVVAERTRGTHFSGQLDLSLEHAGCLGDAAGGGRPYLQLEFDNYFSYFTPKTITLQQSKSASAAPDVESYNSAIASCEGQKQWERALSLMDRMLGVGISPNASSFAATIGACKSAGQWAMALDQLGSMRHAGVLPDTACYTAAIDTCEACGHGELAIRLMHELGQVASDESLPDDYLSEQALLQMPRRTDLEELELLLAESLEKCPPDATELFHHLRSAKRSLATYAASHG</sequence>
<dbReference type="EMBL" id="CAJNNV010028971">
    <property type="protein sequence ID" value="CAE8626438.1"/>
    <property type="molecule type" value="Genomic_DNA"/>
</dbReference>
<dbReference type="EMBL" id="CAJNNW010001901">
    <property type="protein sequence ID" value="CAE8641850.1"/>
    <property type="molecule type" value="Genomic_DNA"/>
</dbReference>
<dbReference type="PANTHER" id="PTHR47447">
    <property type="entry name" value="OS03G0856100 PROTEIN"/>
    <property type="match status" value="1"/>
</dbReference>
<dbReference type="PANTHER" id="PTHR47447:SF17">
    <property type="entry name" value="OS12G0638900 PROTEIN"/>
    <property type="match status" value="1"/>
</dbReference>
<reference evidence="3" key="1">
    <citation type="submission" date="2021-02" db="EMBL/GenBank/DDBJ databases">
        <authorList>
            <person name="Dougan E. K."/>
            <person name="Rhodes N."/>
            <person name="Thang M."/>
            <person name="Chan C."/>
        </authorList>
    </citation>
    <scope>NUCLEOTIDE SEQUENCE</scope>
</reference>
<evidence type="ECO:0000256" key="2">
    <source>
        <dbReference type="PROSITE-ProRule" id="PRU00708"/>
    </source>
</evidence>
<dbReference type="Proteomes" id="UP000654075">
    <property type="component" value="Unassembled WGS sequence"/>
</dbReference>
<comment type="caution">
    <text evidence="3">The sequence shown here is derived from an EMBL/GenBank/DDBJ whole genome shotgun (WGS) entry which is preliminary data.</text>
</comment>
<evidence type="ECO:0000313" key="3">
    <source>
        <dbReference type="EMBL" id="CAE8626438.1"/>
    </source>
</evidence>
<name>A0A813GH07_POLGL</name>
<dbReference type="Gene3D" id="1.25.40.10">
    <property type="entry name" value="Tetratricopeptide repeat domain"/>
    <property type="match status" value="1"/>
</dbReference>
<dbReference type="InterPro" id="IPR011990">
    <property type="entry name" value="TPR-like_helical_dom_sf"/>
</dbReference>
<dbReference type="PROSITE" id="PS51375">
    <property type="entry name" value="PPR"/>
    <property type="match status" value="1"/>
</dbReference>
<dbReference type="InterPro" id="IPR002885">
    <property type="entry name" value="PPR_rpt"/>
</dbReference>
<dbReference type="OrthoDB" id="185373at2759"/>
<feature type="repeat" description="PPR" evidence="2">
    <location>
        <begin position="146"/>
        <end position="180"/>
    </location>
</feature>
<dbReference type="NCBIfam" id="TIGR00756">
    <property type="entry name" value="PPR"/>
    <property type="match status" value="1"/>
</dbReference>
<accession>A0A813GH07</accession>
<gene>
    <name evidence="3" type="ORF">PGLA1383_LOCUS43367</name>
    <name evidence="4" type="ORF">PGLA2088_LOCUS2369</name>
</gene>
<evidence type="ECO:0000313" key="4">
    <source>
        <dbReference type="EMBL" id="CAE8641850.1"/>
    </source>
</evidence>
<organism evidence="3 5">
    <name type="scientific">Polarella glacialis</name>
    <name type="common">Dinoflagellate</name>
    <dbReference type="NCBI Taxonomy" id="89957"/>
    <lineage>
        <taxon>Eukaryota</taxon>
        <taxon>Sar</taxon>
        <taxon>Alveolata</taxon>
        <taxon>Dinophyceae</taxon>
        <taxon>Suessiales</taxon>
        <taxon>Suessiaceae</taxon>
        <taxon>Polarella</taxon>
    </lineage>
</organism>